<dbReference type="RefSeq" id="WP_133604197.1">
    <property type="nucleotide sequence ID" value="NZ_JAUFPJ010000007.1"/>
</dbReference>
<protein>
    <submittedName>
        <fullName evidence="4">RimJ/RimL family protein N-acetyltransferase</fullName>
    </submittedName>
</protein>
<dbReference type="GO" id="GO:0016747">
    <property type="term" value="F:acyltransferase activity, transferring groups other than amino-acyl groups"/>
    <property type="evidence" value="ECO:0007669"/>
    <property type="project" value="InterPro"/>
</dbReference>
<comment type="caution">
    <text evidence="4">The sequence shown here is derived from an EMBL/GenBank/DDBJ whole genome shotgun (WGS) entry which is preliminary data.</text>
</comment>
<evidence type="ECO:0000313" key="5">
    <source>
        <dbReference type="Proteomes" id="UP000295357"/>
    </source>
</evidence>
<evidence type="ECO:0000256" key="2">
    <source>
        <dbReference type="ARBA" id="ARBA00023315"/>
    </source>
</evidence>
<dbReference type="InterPro" id="IPR050832">
    <property type="entry name" value="Bact_Acetyltransf"/>
</dbReference>
<keyword evidence="5" id="KW-1185">Reference proteome</keyword>
<dbReference type="PANTHER" id="PTHR43877">
    <property type="entry name" value="AMINOALKYLPHOSPHONATE N-ACETYLTRANSFERASE-RELATED-RELATED"/>
    <property type="match status" value="1"/>
</dbReference>
<evidence type="ECO:0000259" key="3">
    <source>
        <dbReference type="PROSITE" id="PS51186"/>
    </source>
</evidence>
<sequence>MQVTVLTPADAAAYRELMLEAYEQAPDAFTTTAAERRAEPEAWWIKRIGSAEGLGTCFGAWQEGRLVGTVAIEYSAKPKTRHGALILGMYVQAAQRGRGVGLALMQAAIAAAAARPEVLMLNLTLTEGNEPALRLYRSVGFVSWGTQPRAIRTDSGTDGGKDGSFKGKVHMSLALARG</sequence>
<dbReference type="SUPFAM" id="SSF55729">
    <property type="entry name" value="Acyl-CoA N-acyltransferases (Nat)"/>
    <property type="match status" value="1"/>
</dbReference>
<dbReference type="PROSITE" id="PS51186">
    <property type="entry name" value="GNAT"/>
    <property type="match status" value="1"/>
</dbReference>
<dbReference type="OrthoDB" id="9799092at2"/>
<keyword evidence="2" id="KW-0012">Acyltransferase</keyword>
<gene>
    <name evidence="4" type="ORF">DFR39_106181</name>
</gene>
<dbReference type="CDD" id="cd04301">
    <property type="entry name" value="NAT_SF"/>
    <property type="match status" value="1"/>
</dbReference>
<dbReference type="InterPro" id="IPR000182">
    <property type="entry name" value="GNAT_dom"/>
</dbReference>
<dbReference type="Pfam" id="PF00583">
    <property type="entry name" value="Acetyltransf_1"/>
    <property type="match status" value="1"/>
</dbReference>
<evidence type="ECO:0000313" key="4">
    <source>
        <dbReference type="EMBL" id="TDP07917.1"/>
    </source>
</evidence>
<dbReference type="EMBL" id="SNXE01000006">
    <property type="protein sequence ID" value="TDP07917.1"/>
    <property type="molecule type" value="Genomic_DNA"/>
</dbReference>
<organism evidence="4 5">
    <name type="scientific">Roseateles asaccharophilus</name>
    <dbReference type="NCBI Taxonomy" id="582607"/>
    <lineage>
        <taxon>Bacteria</taxon>
        <taxon>Pseudomonadati</taxon>
        <taxon>Pseudomonadota</taxon>
        <taxon>Betaproteobacteria</taxon>
        <taxon>Burkholderiales</taxon>
        <taxon>Sphaerotilaceae</taxon>
        <taxon>Roseateles</taxon>
    </lineage>
</organism>
<dbReference type="Proteomes" id="UP000295357">
    <property type="component" value="Unassembled WGS sequence"/>
</dbReference>
<feature type="domain" description="N-acetyltransferase" evidence="3">
    <location>
        <begin position="1"/>
        <end position="176"/>
    </location>
</feature>
<evidence type="ECO:0000256" key="1">
    <source>
        <dbReference type="ARBA" id="ARBA00022679"/>
    </source>
</evidence>
<dbReference type="AlphaFoldDB" id="A0A4R6MZ41"/>
<dbReference type="Gene3D" id="3.40.630.30">
    <property type="match status" value="1"/>
</dbReference>
<keyword evidence="1 4" id="KW-0808">Transferase</keyword>
<reference evidence="4 5" key="1">
    <citation type="submission" date="2019-03" db="EMBL/GenBank/DDBJ databases">
        <title>Genomic Encyclopedia of Type Strains, Phase IV (KMG-IV): sequencing the most valuable type-strain genomes for metagenomic binning, comparative biology and taxonomic classification.</title>
        <authorList>
            <person name="Goeker M."/>
        </authorList>
    </citation>
    <scope>NUCLEOTIDE SEQUENCE [LARGE SCALE GENOMIC DNA]</scope>
    <source>
        <strain evidence="4 5">DSM 25082</strain>
    </source>
</reference>
<accession>A0A4R6MZ41</accession>
<name>A0A4R6MZ41_9BURK</name>
<dbReference type="InterPro" id="IPR016181">
    <property type="entry name" value="Acyl_CoA_acyltransferase"/>
</dbReference>
<proteinExistence type="predicted"/>